<dbReference type="GO" id="GO:0003712">
    <property type="term" value="F:transcription coregulator activity"/>
    <property type="evidence" value="ECO:0007669"/>
    <property type="project" value="TreeGrafter"/>
</dbReference>
<feature type="domain" description="LIM zinc-binding" evidence="6">
    <location>
        <begin position="267"/>
        <end position="328"/>
    </location>
</feature>
<evidence type="ECO:0000313" key="7">
    <source>
        <dbReference type="EMBL" id="CAF1221957.1"/>
    </source>
</evidence>
<dbReference type="GO" id="GO:0005634">
    <property type="term" value="C:nucleus"/>
    <property type="evidence" value="ECO:0007669"/>
    <property type="project" value="TreeGrafter"/>
</dbReference>
<gene>
    <name evidence="7" type="ORF">SEV965_LOCUS22235</name>
</gene>
<keyword evidence="1 5" id="KW-0479">Metal-binding</keyword>
<dbReference type="InterPro" id="IPR001781">
    <property type="entry name" value="Znf_LIM"/>
</dbReference>
<dbReference type="SUPFAM" id="SSF57716">
    <property type="entry name" value="Glucocorticoid receptor-like (DNA-binding domain)"/>
    <property type="match status" value="6"/>
</dbReference>
<feature type="domain" description="LIM zinc-binding" evidence="6">
    <location>
        <begin position="207"/>
        <end position="266"/>
    </location>
</feature>
<evidence type="ECO:0000256" key="5">
    <source>
        <dbReference type="PROSITE-ProRule" id="PRU00125"/>
    </source>
</evidence>
<dbReference type="PANTHER" id="PTHR24205:SF16">
    <property type="entry name" value="GH01042P-RELATED"/>
    <property type="match status" value="1"/>
</dbReference>
<dbReference type="AlphaFoldDB" id="A0A814XY65"/>
<feature type="domain" description="LIM zinc-binding" evidence="6">
    <location>
        <begin position="389"/>
        <end position="444"/>
    </location>
</feature>
<keyword evidence="2" id="KW-0677">Repeat</keyword>
<dbReference type="PANTHER" id="PTHR24205">
    <property type="entry name" value="FOUR AND A HALF LIM DOMAINS PROTEIN"/>
    <property type="match status" value="1"/>
</dbReference>
<name>A0A814XY65_9BILA</name>
<dbReference type="Pfam" id="PF00412">
    <property type="entry name" value="LIM"/>
    <property type="match status" value="7"/>
</dbReference>
<sequence>MAAKQQSIGNSEFFVNQPVSYCSKCTSSIDQNHQSNIRFNNRLYHTNCFTCGICHKNLSDSTNTNFTIHNNEPICAQCKQANAKICYACQKPILTGGLITFDTNVYHDDCFRCSQCQKLLTYETKLNKHNSKPCCAACYDKKFAPQCSQCLKPISTDKILTCDTKKYHPDCFRCDQCNRSLADEKDLYEYNSKPCCYQCYNQRTAPECAKCHKLISVGKILKWNENKYHEDCFRCHQCNKSLANGNNYCKHDSKVFCSECDAELFAPRCAQCLKPISTGKILTYDTKKYHPDCFRCDQCNKSLADEKDLYEYNLKPCCYQCYNQRTAPECAKCHKLISVGKILKWNENKYHEDCFRCHQCNKSLGDASNFCKHDSKPFFSECDAELFAPRCAQCAKPIIDKYTAFKNKTFHPNCFFCVKCHRTISSTEKFYEDKFGFVCSTCGT</sequence>
<dbReference type="SMART" id="SM00132">
    <property type="entry name" value="LIM"/>
    <property type="match status" value="7"/>
</dbReference>
<proteinExistence type="predicted"/>
<feature type="domain" description="LIM zinc-binding" evidence="6">
    <location>
        <begin position="20"/>
        <end position="85"/>
    </location>
</feature>
<evidence type="ECO:0000256" key="2">
    <source>
        <dbReference type="ARBA" id="ARBA00022737"/>
    </source>
</evidence>
<dbReference type="GO" id="GO:0046872">
    <property type="term" value="F:metal ion binding"/>
    <property type="evidence" value="ECO:0007669"/>
    <property type="project" value="UniProtKB-KW"/>
</dbReference>
<evidence type="ECO:0000256" key="4">
    <source>
        <dbReference type="ARBA" id="ARBA00023038"/>
    </source>
</evidence>
<evidence type="ECO:0000259" key="6">
    <source>
        <dbReference type="PROSITE" id="PS50023"/>
    </source>
</evidence>
<dbReference type="PROSITE" id="PS50023">
    <property type="entry name" value="LIM_DOMAIN_2"/>
    <property type="match status" value="5"/>
</dbReference>
<accession>A0A814XY65</accession>
<evidence type="ECO:0000256" key="3">
    <source>
        <dbReference type="ARBA" id="ARBA00022833"/>
    </source>
</evidence>
<dbReference type="PROSITE" id="PS00478">
    <property type="entry name" value="LIM_DOMAIN_1"/>
    <property type="match status" value="6"/>
</dbReference>
<dbReference type="GO" id="GO:0030018">
    <property type="term" value="C:Z disc"/>
    <property type="evidence" value="ECO:0007669"/>
    <property type="project" value="TreeGrafter"/>
</dbReference>
<protein>
    <recommendedName>
        <fullName evidence="6">LIM zinc-binding domain-containing protein</fullName>
    </recommendedName>
</protein>
<evidence type="ECO:0000256" key="1">
    <source>
        <dbReference type="ARBA" id="ARBA00022723"/>
    </source>
</evidence>
<keyword evidence="3 5" id="KW-0862">Zinc</keyword>
<dbReference type="Proteomes" id="UP000663889">
    <property type="component" value="Unassembled WGS sequence"/>
</dbReference>
<dbReference type="Gene3D" id="2.10.110.10">
    <property type="entry name" value="Cysteine Rich Protein"/>
    <property type="match status" value="7"/>
</dbReference>
<dbReference type="CDD" id="cd08368">
    <property type="entry name" value="LIM"/>
    <property type="match status" value="5"/>
</dbReference>
<keyword evidence="4 5" id="KW-0440">LIM domain</keyword>
<evidence type="ECO:0000313" key="8">
    <source>
        <dbReference type="Proteomes" id="UP000663889"/>
    </source>
</evidence>
<feature type="domain" description="LIM zinc-binding" evidence="6">
    <location>
        <begin position="145"/>
        <end position="206"/>
    </location>
</feature>
<dbReference type="EMBL" id="CAJNOU010001558">
    <property type="protein sequence ID" value="CAF1221957.1"/>
    <property type="molecule type" value="Genomic_DNA"/>
</dbReference>
<organism evidence="7 8">
    <name type="scientific">Rotaria sordida</name>
    <dbReference type="NCBI Taxonomy" id="392033"/>
    <lineage>
        <taxon>Eukaryota</taxon>
        <taxon>Metazoa</taxon>
        <taxon>Spiralia</taxon>
        <taxon>Gnathifera</taxon>
        <taxon>Rotifera</taxon>
        <taxon>Eurotatoria</taxon>
        <taxon>Bdelloidea</taxon>
        <taxon>Philodinida</taxon>
        <taxon>Philodinidae</taxon>
        <taxon>Rotaria</taxon>
    </lineage>
</organism>
<reference evidence="7" key="1">
    <citation type="submission" date="2021-02" db="EMBL/GenBank/DDBJ databases">
        <authorList>
            <person name="Nowell W R."/>
        </authorList>
    </citation>
    <scope>NUCLEOTIDE SEQUENCE</scope>
</reference>
<comment type="caution">
    <text evidence="7">The sequence shown here is derived from an EMBL/GenBank/DDBJ whole genome shotgun (WGS) entry which is preliminary data.</text>
</comment>